<dbReference type="Pfam" id="PF02272">
    <property type="entry name" value="DHHA1"/>
    <property type="match status" value="1"/>
</dbReference>
<proteinExistence type="predicted"/>
<dbReference type="InterPro" id="IPR051319">
    <property type="entry name" value="Oligoribo/pAp-PDE_c-di-AMP_PDE"/>
</dbReference>
<feature type="domain" description="DDH" evidence="1">
    <location>
        <begin position="29"/>
        <end position="173"/>
    </location>
</feature>
<evidence type="ECO:0000259" key="2">
    <source>
        <dbReference type="Pfam" id="PF02272"/>
    </source>
</evidence>
<dbReference type="InterPro" id="IPR038763">
    <property type="entry name" value="DHH_sf"/>
</dbReference>
<dbReference type="STRING" id="700015.Corgl_1041"/>
<dbReference type="KEGG" id="cgo:Corgl_1041"/>
<organism evidence="3 4">
    <name type="scientific">Coriobacterium glomerans (strain ATCC 49209 / DSM 20642 / JCM 10262 / PW2)</name>
    <dbReference type="NCBI Taxonomy" id="700015"/>
    <lineage>
        <taxon>Bacteria</taxon>
        <taxon>Bacillati</taxon>
        <taxon>Actinomycetota</taxon>
        <taxon>Coriobacteriia</taxon>
        <taxon>Coriobacteriales</taxon>
        <taxon>Coriobacteriaceae</taxon>
        <taxon>Coriobacterium</taxon>
    </lineage>
</organism>
<dbReference type="Gene3D" id="3.90.1640.10">
    <property type="entry name" value="inorganic pyrophosphatase (n-terminal core)"/>
    <property type="match status" value="1"/>
</dbReference>
<evidence type="ECO:0000313" key="3">
    <source>
        <dbReference type="EMBL" id="AEB07149.1"/>
    </source>
</evidence>
<reference evidence="4" key="1">
    <citation type="journal article" date="2013" name="Stand. Genomic Sci.">
        <title>Complete genome sequence of Coriobacterium glomerans type strain (PW2(T)) from the midgut of Pyrrhocoris apterus L. (red soldier bug).</title>
        <authorList>
            <person name="Stackebrandt E."/>
            <person name="Zeytun A."/>
            <person name="Lapidus A."/>
            <person name="Nolan M."/>
            <person name="Lucas S."/>
            <person name="Hammon N."/>
            <person name="Deshpande S."/>
            <person name="Cheng J.F."/>
            <person name="Tapia R."/>
            <person name="Goodwin L.A."/>
            <person name="Pitluck S."/>
            <person name="Liolios K."/>
            <person name="Pagani I."/>
            <person name="Ivanova N."/>
            <person name="Mavromatis K."/>
            <person name="Mikhailova N."/>
            <person name="Huntemann M."/>
            <person name="Pati A."/>
            <person name="Chen A."/>
            <person name="Palaniappan K."/>
            <person name="Chang Y.J."/>
            <person name="Land M."/>
            <person name="Hauser L."/>
            <person name="Rohde M."/>
            <person name="Pukall R."/>
            <person name="Goker M."/>
            <person name="Detter J.C."/>
            <person name="Woyke T."/>
            <person name="Bristow J."/>
            <person name="Eisen J.A."/>
            <person name="Markowitz V."/>
            <person name="Hugenholtz P."/>
            <person name="Kyrpides N.C."/>
            <person name="Klenk H.P."/>
        </authorList>
    </citation>
    <scope>NUCLEOTIDE SEQUENCE</scope>
    <source>
        <strain evidence="4">ATCC 49209 / DSM 20642 / JCM 10262 / PW2</strain>
    </source>
</reference>
<evidence type="ECO:0000313" key="4">
    <source>
        <dbReference type="Proteomes" id="UP000006851"/>
    </source>
</evidence>
<keyword evidence="4" id="KW-1185">Reference proteome</keyword>
<dbReference type="AlphaFoldDB" id="F2N9P6"/>
<dbReference type="PANTHER" id="PTHR47618:SF1">
    <property type="entry name" value="BIFUNCTIONAL OLIGORIBONUCLEASE AND PAP PHOSPHATASE NRNA"/>
    <property type="match status" value="1"/>
</dbReference>
<feature type="domain" description="DHHA1" evidence="2">
    <location>
        <begin position="235"/>
        <end position="319"/>
    </location>
</feature>
<dbReference type="OrthoDB" id="9803668at2"/>
<protein>
    <submittedName>
        <fullName evidence="3">Phosphoesterase RecJ domain protein</fullName>
    </submittedName>
</protein>
<gene>
    <name evidence="3" type="ordered locus">Corgl_1041</name>
</gene>
<name>F2N9P6_CORGP</name>
<dbReference type="SUPFAM" id="SSF64182">
    <property type="entry name" value="DHH phosphoesterases"/>
    <property type="match status" value="1"/>
</dbReference>
<dbReference type="Pfam" id="PF01368">
    <property type="entry name" value="DHH"/>
    <property type="match status" value="1"/>
</dbReference>
<sequence length="356" mass="37610">MSSHSGLVGDDLAADLDRVASMIVGAQTIAISGHTSPDGDSLGSALGLGLALRERYPDKSVTCLLADDAPVPRIYRFLPHADELLSAVRYDASPDLFISVDCPILDRLADSSDVARRARTVISFDHHPARHEFAGVSLRCVDAAATAVLIEVFLYAADMTISSEVATCLLCGIVTDTGRFQYQNANSAAFFSASRLVACGAQPALIALEVYQSQRIEYLRLESLVMGRIKTVAGGKVAYSYAREVDLRRCGVSADECDGLVDVVRSVNGVEVCLFLRELDGDRGIRGNLRSKADIDVSGVADAFGGGGHAAAAGFTYHGSIKAGLSEILPLLLELVGADVSEMPASLRSGVSAKSR</sequence>
<dbReference type="EMBL" id="CP002628">
    <property type="protein sequence ID" value="AEB07149.1"/>
    <property type="molecule type" value="Genomic_DNA"/>
</dbReference>
<dbReference type="GO" id="GO:0003676">
    <property type="term" value="F:nucleic acid binding"/>
    <property type="evidence" value="ECO:0007669"/>
    <property type="project" value="InterPro"/>
</dbReference>
<dbReference type="InterPro" id="IPR001667">
    <property type="entry name" value="DDH_dom"/>
</dbReference>
<dbReference type="Gene3D" id="3.10.310.30">
    <property type="match status" value="1"/>
</dbReference>
<dbReference type="InterPro" id="IPR003156">
    <property type="entry name" value="DHHA1_dom"/>
</dbReference>
<dbReference type="RefSeq" id="WP_013708892.1">
    <property type="nucleotide sequence ID" value="NC_015389.1"/>
</dbReference>
<dbReference type="eggNOG" id="COG0618">
    <property type="taxonomic scope" value="Bacteria"/>
</dbReference>
<dbReference type="PANTHER" id="PTHR47618">
    <property type="entry name" value="BIFUNCTIONAL OLIGORIBONUCLEASE AND PAP PHOSPHATASE NRNA"/>
    <property type="match status" value="1"/>
</dbReference>
<accession>F2N9P6</accession>
<evidence type="ECO:0000259" key="1">
    <source>
        <dbReference type="Pfam" id="PF01368"/>
    </source>
</evidence>
<dbReference type="HOGENOM" id="CLU_039720_0_0_11"/>
<dbReference type="Proteomes" id="UP000006851">
    <property type="component" value="Chromosome"/>
</dbReference>